<dbReference type="KEGG" id="lpav:PLANPX_2932"/>
<dbReference type="SUPFAM" id="SSF53822">
    <property type="entry name" value="Periplasmic binding protein-like I"/>
    <property type="match status" value="1"/>
</dbReference>
<evidence type="ECO:0000313" key="6">
    <source>
        <dbReference type="Proteomes" id="UP000326837"/>
    </source>
</evidence>
<keyword evidence="6" id="KW-1185">Reference proteome</keyword>
<dbReference type="InterPro" id="IPR046335">
    <property type="entry name" value="LacI/GalR-like_sensor"/>
</dbReference>
<keyword evidence="2" id="KW-0238">DNA-binding</keyword>
<name>A0A5K7X9D6_9BACT</name>
<dbReference type="InterPro" id="IPR000843">
    <property type="entry name" value="HTH_LacI"/>
</dbReference>
<dbReference type="Gene3D" id="3.40.50.2300">
    <property type="match status" value="2"/>
</dbReference>
<keyword evidence="1" id="KW-0805">Transcription regulation</keyword>
<dbReference type="GO" id="GO:0000976">
    <property type="term" value="F:transcription cis-regulatory region binding"/>
    <property type="evidence" value="ECO:0007669"/>
    <property type="project" value="TreeGrafter"/>
</dbReference>
<dbReference type="PANTHER" id="PTHR30146">
    <property type="entry name" value="LACI-RELATED TRANSCRIPTIONAL REPRESSOR"/>
    <property type="match status" value="1"/>
</dbReference>
<dbReference type="PROSITE" id="PS50932">
    <property type="entry name" value="HTH_LACI_2"/>
    <property type="match status" value="1"/>
</dbReference>
<evidence type="ECO:0000313" key="5">
    <source>
        <dbReference type="EMBL" id="BBO33320.1"/>
    </source>
</evidence>
<dbReference type="PANTHER" id="PTHR30146:SF109">
    <property type="entry name" value="HTH-TYPE TRANSCRIPTIONAL REGULATOR GALS"/>
    <property type="match status" value="1"/>
</dbReference>
<proteinExistence type="predicted"/>
<evidence type="ECO:0000256" key="2">
    <source>
        <dbReference type="ARBA" id="ARBA00023125"/>
    </source>
</evidence>
<evidence type="ECO:0000256" key="3">
    <source>
        <dbReference type="ARBA" id="ARBA00023163"/>
    </source>
</evidence>
<dbReference type="GO" id="GO:0003700">
    <property type="term" value="F:DNA-binding transcription factor activity"/>
    <property type="evidence" value="ECO:0007669"/>
    <property type="project" value="TreeGrafter"/>
</dbReference>
<dbReference type="InterPro" id="IPR028082">
    <property type="entry name" value="Peripla_BP_I"/>
</dbReference>
<evidence type="ECO:0000256" key="1">
    <source>
        <dbReference type="ARBA" id="ARBA00023015"/>
    </source>
</evidence>
<dbReference type="Pfam" id="PF00356">
    <property type="entry name" value="LacI"/>
    <property type="match status" value="1"/>
</dbReference>
<dbReference type="CDD" id="cd06267">
    <property type="entry name" value="PBP1_LacI_sugar_binding-like"/>
    <property type="match status" value="1"/>
</dbReference>
<dbReference type="Pfam" id="PF13377">
    <property type="entry name" value="Peripla_BP_3"/>
    <property type="match status" value="1"/>
</dbReference>
<feature type="domain" description="HTH lacI-type" evidence="4">
    <location>
        <begin position="6"/>
        <end position="63"/>
    </location>
</feature>
<organism evidence="5 6">
    <name type="scientific">Lacipirellula parvula</name>
    <dbReference type="NCBI Taxonomy" id="2650471"/>
    <lineage>
        <taxon>Bacteria</taxon>
        <taxon>Pseudomonadati</taxon>
        <taxon>Planctomycetota</taxon>
        <taxon>Planctomycetia</taxon>
        <taxon>Pirellulales</taxon>
        <taxon>Lacipirellulaceae</taxon>
        <taxon>Lacipirellula</taxon>
    </lineage>
</organism>
<reference evidence="6" key="1">
    <citation type="submission" date="2019-10" db="EMBL/GenBank/DDBJ databases">
        <title>Lacipirellula parvula gen. nov., sp. nov., representing a lineage of planctomycetes widespread in freshwater anoxic habitats, and description of the family Lacipirellulaceae.</title>
        <authorList>
            <person name="Dedysh S.N."/>
            <person name="Kulichevskaya I.S."/>
            <person name="Beletsky A.V."/>
            <person name="Rakitin A.L."/>
            <person name="Mardanov A.V."/>
            <person name="Ivanova A.A."/>
            <person name="Saltykova V.X."/>
            <person name="Rijpstra W.I.C."/>
            <person name="Sinninghe Damste J.S."/>
            <person name="Ravin N.V."/>
        </authorList>
    </citation>
    <scope>NUCLEOTIDE SEQUENCE [LARGE SCALE GENOMIC DNA]</scope>
    <source>
        <strain evidence="6">PX69</strain>
    </source>
</reference>
<dbReference type="SUPFAM" id="SSF47413">
    <property type="entry name" value="lambda repressor-like DNA-binding domains"/>
    <property type="match status" value="1"/>
</dbReference>
<dbReference type="CDD" id="cd01392">
    <property type="entry name" value="HTH_LacI"/>
    <property type="match status" value="1"/>
</dbReference>
<dbReference type="Gene3D" id="1.10.260.40">
    <property type="entry name" value="lambda repressor-like DNA-binding domains"/>
    <property type="match status" value="1"/>
</dbReference>
<gene>
    <name evidence="5" type="ORF">PLANPX_2932</name>
</gene>
<dbReference type="AlphaFoldDB" id="A0A5K7X9D6"/>
<dbReference type="EMBL" id="AP021861">
    <property type="protein sequence ID" value="BBO33320.1"/>
    <property type="molecule type" value="Genomic_DNA"/>
</dbReference>
<keyword evidence="3" id="KW-0804">Transcription</keyword>
<accession>A0A5K7X9D6</accession>
<sequence>MTQEPVTLEHVAAAAGVSTSTASRALAGKARECRISAKTEEAILLAAKGLGFQPSHVARSLRNRRSGLIGLLVPDASNPFFAAIARKATVFAEQHGLSTLLADSHDSIDHEKELLTHLQSRQVEGLIICAIGGSSSHLQSLKQAGTNVVVVDRWFSEVHLPTVTSDNERGAFMATSAMIDKGHRRIGCLQGRPGTSSNDERLLGFKNSLQANNIEVDPTLVRGDDFSEESGYRSACELLDAHPNLSAMFAFSNQNALGALRAFAERKLSIPGDVSLVMFDDAPFAEFLASPLSVVRQDVDAIGHRAAELLIDQIRTGKKPRDLLHRLPVEFVSRSSVAAPKYV</sequence>
<dbReference type="Proteomes" id="UP000326837">
    <property type="component" value="Chromosome"/>
</dbReference>
<protein>
    <recommendedName>
        <fullName evidence="4">HTH lacI-type domain-containing protein</fullName>
    </recommendedName>
</protein>
<dbReference type="RefSeq" id="WP_152099123.1">
    <property type="nucleotide sequence ID" value="NZ_AP021861.1"/>
</dbReference>
<evidence type="ECO:0000259" key="4">
    <source>
        <dbReference type="PROSITE" id="PS50932"/>
    </source>
</evidence>
<dbReference type="InterPro" id="IPR010982">
    <property type="entry name" value="Lambda_DNA-bd_dom_sf"/>
</dbReference>
<dbReference type="SMART" id="SM00354">
    <property type="entry name" value="HTH_LACI"/>
    <property type="match status" value="1"/>
</dbReference>